<keyword evidence="2" id="KW-1185">Reference proteome</keyword>
<organism evidence="1">
    <name type="scientific">Tuwongella immobilis</name>
    <dbReference type="NCBI Taxonomy" id="692036"/>
    <lineage>
        <taxon>Bacteria</taxon>
        <taxon>Pseudomonadati</taxon>
        <taxon>Planctomycetota</taxon>
        <taxon>Planctomycetia</taxon>
        <taxon>Gemmatales</taxon>
        <taxon>Gemmataceae</taxon>
        <taxon>Tuwongella</taxon>
    </lineage>
</organism>
<dbReference type="AlphaFoldDB" id="A0A6C2YS65"/>
<protein>
    <submittedName>
        <fullName evidence="1">Uncharacterized protein</fullName>
    </submittedName>
</protein>
<gene>
    <name evidence="1" type="ORF">GMBLW1_52200</name>
</gene>
<reference evidence="1" key="1">
    <citation type="submission" date="2019-04" db="EMBL/GenBank/DDBJ databases">
        <authorList>
            <consortium name="Science for Life Laboratories"/>
        </authorList>
    </citation>
    <scope>NUCLEOTIDE SEQUENCE</scope>
    <source>
        <strain evidence="1">MBLW1</strain>
    </source>
</reference>
<sequence length="173" mass="17798">MAQRITGKLRVIGSWDFSDDTAPGGVTANTGSIDQTINLTAGTSAGQVNRVLARANGFTIAAGGSTTIDLGGTLKDFVGNSNTITKVKMVVLQLDSANLARSVLIGPHTTNGFDSWLGTTDGSVRVKKGGMFALGCTDADGYSANSSTENLLAITNEDTVNPAIYKLIIEGVG</sequence>
<dbReference type="RefSeq" id="WP_162659116.1">
    <property type="nucleotide sequence ID" value="NZ_LR593887.1"/>
</dbReference>
<evidence type="ECO:0000313" key="2">
    <source>
        <dbReference type="Proteomes" id="UP000464378"/>
    </source>
</evidence>
<dbReference type="Proteomes" id="UP000464378">
    <property type="component" value="Chromosome"/>
</dbReference>
<accession>A0A6C2YS65</accession>
<dbReference type="InParanoid" id="A0A6C2YS65"/>
<dbReference type="EMBL" id="LR593887">
    <property type="protein sequence ID" value="VTS05313.1"/>
    <property type="molecule type" value="Genomic_DNA"/>
</dbReference>
<proteinExistence type="predicted"/>
<name>A0A6C2YS65_9BACT</name>
<evidence type="ECO:0000313" key="1">
    <source>
        <dbReference type="EMBL" id="VIP03973.1"/>
    </source>
</evidence>
<dbReference type="EMBL" id="LR586016">
    <property type="protein sequence ID" value="VIP03973.1"/>
    <property type="molecule type" value="Genomic_DNA"/>
</dbReference>
<dbReference type="KEGG" id="tim:GMBLW1_52200"/>